<feature type="region of interest" description="Disordered" evidence="6">
    <location>
        <begin position="297"/>
        <end position="321"/>
    </location>
</feature>
<feature type="domain" description="Sushi" evidence="7">
    <location>
        <begin position="100"/>
        <end position="156"/>
    </location>
</feature>
<dbReference type="InterPro" id="IPR035976">
    <property type="entry name" value="Sushi/SCR/CCP_sf"/>
</dbReference>
<evidence type="ECO:0000256" key="5">
    <source>
        <dbReference type="PROSITE-ProRule" id="PRU00302"/>
    </source>
</evidence>
<name>A0AA88T2N8_CHASR</name>
<keyword evidence="2" id="KW-0677">Repeat</keyword>
<keyword evidence="4" id="KW-0325">Glycoprotein</keyword>
<comment type="caution">
    <text evidence="8">The sequence shown here is derived from an EMBL/GenBank/DDBJ whole genome shotgun (WGS) entry which is preliminary data.</text>
</comment>
<dbReference type="EMBL" id="JAUPFM010000001">
    <property type="protein sequence ID" value="KAK2861766.1"/>
    <property type="molecule type" value="Genomic_DNA"/>
</dbReference>
<accession>A0AA88T2N8</accession>
<dbReference type="Pfam" id="PF00084">
    <property type="entry name" value="Sushi"/>
    <property type="match status" value="3"/>
</dbReference>
<dbReference type="AlphaFoldDB" id="A0AA88T2N8"/>
<comment type="caution">
    <text evidence="5">Lacks conserved residue(s) required for the propagation of feature annotation.</text>
</comment>
<dbReference type="InterPro" id="IPR000436">
    <property type="entry name" value="Sushi_SCR_CCP_dom"/>
</dbReference>
<dbReference type="SMART" id="SM00032">
    <property type="entry name" value="CCP"/>
    <property type="match status" value="3"/>
</dbReference>
<dbReference type="PROSITE" id="PS50923">
    <property type="entry name" value="SUSHI"/>
    <property type="match status" value="3"/>
</dbReference>
<keyword evidence="9" id="KW-1185">Reference proteome</keyword>
<feature type="disulfide bond" evidence="5">
    <location>
        <begin position="188"/>
        <end position="215"/>
    </location>
</feature>
<dbReference type="InterPro" id="IPR050350">
    <property type="entry name" value="Compl-Cell_Adhes-Reg"/>
</dbReference>
<dbReference type="SUPFAM" id="SSF57535">
    <property type="entry name" value="Complement control module/SCR domain"/>
    <property type="match status" value="3"/>
</dbReference>
<evidence type="ECO:0000256" key="6">
    <source>
        <dbReference type="SAM" id="MobiDB-lite"/>
    </source>
</evidence>
<dbReference type="Proteomes" id="UP001187415">
    <property type="component" value="Unassembled WGS sequence"/>
</dbReference>
<evidence type="ECO:0000313" key="8">
    <source>
        <dbReference type="EMBL" id="KAK2861766.1"/>
    </source>
</evidence>
<evidence type="ECO:0000256" key="4">
    <source>
        <dbReference type="ARBA" id="ARBA00023180"/>
    </source>
</evidence>
<dbReference type="Gene3D" id="2.10.70.10">
    <property type="entry name" value="Complement Module, domain 1"/>
    <property type="match status" value="3"/>
</dbReference>
<dbReference type="PANTHER" id="PTHR19325:SF569">
    <property type="entry name" value="COMPLEMENT COMPONENT 4 BINDING PROTEIN, SECRETORY-RELATED"/>
    <property type="match status" value="1"/>
</dbReference>
<keyword evidence="1 5" id="KW-0768">Sushi</keyword>
<protein>
    <recommendedName>
        <fullName evidence="7">Sushi domain-containing protein</fullName>
    </recommendedName>
</protein>
<feature type="disulfide bond" evidence="5">
    <location>
        <begin position="159"/>
        <end position="202"/>
    </location>
</feature>
<evidence type="ECO:0000256" key="2">
    <source>
        <dbReference type="ARBA" id="ARBA00022737"/>
    </source>
</evidence>
<evidence type="ECO:0000256" key="1">
    <source>
        <dbReference type="ARBA" id="ARBA00022659"/>
    </source>
</evidence>
<sequence>MRTCCLPLQETFLDTWTPGSRVRHLLVIIVCVSKAAADCPKPERVENTVLTTETLLMNNFPNGVQARFECATGHVKESGSDNITCIDDKWSELELTCTKKDCGPPRIEPNLSFDISGGTLFGDTIKVICDRGYQLRGQSYKTCYYTGWSGRHRCEIVTCEIPAEVTNGRSSWDSKDEPKYGERIHYSCNEGYTLVGNASVACTETGEYDSRPPECEVTEDINATTMITHLTPATPSQGATTIMVPRSTQATPTQDPTIEDIITTTMETHLSPTTTAQDGVTEIINATTMITHLTPATSSQGATTTMVPRSTQATPTQGKSS</sequence>
<feature type="disulfide bond" evidence="5">
    <location>
        <begin position="70"/>
        <end position="97"/>
    </location>
</feature>
<dbReference type="PANTHER" id="PTHR19325">
    <property type="entry name" value="COMPLEMENT COMPONENT-RELATED SUSHI DOMAIN-CONTAINING"/>
    <property type="match status" value="1"/>
</dbReference>
<evidence type="ECO:0000259" key="7">
    <source>
        <dbReference type="PROSITE" id="PS50923"/>
    </source>
</evidence>
<gene>
    <name evidence="8" type="ORF">Q5P01_001299</name>
</gene>
<proteinExistence type="predicted"/>
<feature type="domain" description="Sushi" evidence="7">
    <location>
        <begin position="157"/>
        <end position="217"/>
    </location>
</feature>
<feature type="domain" description="Sushi" evidence="7">
    <location>
        <begin position="37"/>
        <end position="99"/>
    </location>
</feature>
<dbReference type="CDD" id="cd00033">
    <property type="entry name" value="CCP"/>
    <property type="match status" value="2"/>
</dbReference>
<reference evidence="8" key="1">
    <citation type="submission" date="2023-07" db="EMBL/GenBank/DDBJ databases">
        <title>Chromosome-level Genome Assembly of Striped Snakehead (Channa striata).</title>
        <authorList>
            <person name="Liu H."/>
        </authorList>
    </citation>
    <scope>NUCLEOTIDE SEQUENCE</scope>
    <source>
        <strain evidence="8">Gz</strain>
        <tissue evidence="8">Muscle</tissue>
    </source>
</reference>
<evidence type="ECO:0000256" key="3">
    <source>
        <dbReference type="ARBA" id="ARBA00023157"/>
    </source>
</evidence>
<organism evidence="8 9">
    <name type="scientific">Channa striata</name>
    <name type="common">Snakehead murrel</name>
    <name type="synonym">Ophicephalus striatus</name>
    <dbReference type="NCBI Taxonomy" id="64152"/>
    <lineage>
        <taxon>Eukaryota</taxon>
        <taxon>Metazoa</taxon>
        <taxon>Chordata</taxon>
        <taxon>Craniata</taxon>
        <taxon>Vertebrata</taxon>
        <taxon>Euteleostomi</taxon>
        <taxon>Actinopterygii</taxon>
        <taxon>Neopterygii</taxon>
        <taxon>Teleostei</taxon>
        <taxon>Neoteleostei</taxon>
        <taxon>Acanthomorphata</taxon>
        <taxon>Anabantaria</taxon>
        <taxon>Anabantiformes</taxon>
        <taxon>Channoidei</taxon>
        <taxon>Channidae</taxon>
        <taxon>Channa</taxon>
    </lineage>
</organism>
<keyword evidence="3 5" id="KW-1015">Disulfide bond</keyword>
<evidence type="ECO:0000313" key="9">
    <source>
        <dbReference type="Proteomes" id="UP001187415"/>
    </source>
</evidence>